<sequence>MIESLSRAVADGTYHHTVEGPFGQAVAKARELARWGAVNEAWTVLREGMRAWRPYDEQEHVAPLGLKADGVLGPC</sequence>
<dbReference type="Proteomes" id="UP001595839">
    <property type="component" value="Unassembled WGS sequence"/>
</dbReference>
<keyword evidence="2" id="KW-1185">Reference proteome</keyword>
<evidence type="ECO:0000313" key="1">
    <source>
        <dbReference type="EMBL" id="MFC4502472.1"/>
    </source>
</evidence>
<dbReference type="RefSeq" id="WP_381174966.1">
    <property type="nucleotide sequence ID" value="NZ_JBHSFK010000015.1"/>
</dbReference>
<proteinExistence type="predicted"/>
<protein>
    <submittedName>
        <fullName evidence="1">Uncharacterized protein</fullName>
    </submittedName>
</protein>
<accession>A0ABV9ASP9</accession>
<dbReference type="EMBL" id="JBHSFK010000015">
    <property type="protein sequence ID" value="MFC4502472.1"/>
    <property type="molecule type" value="Genomic_DNA"/>
</dbReference>
<evidence type="ECO:0000313" key="2">
    <source>
        <dbReference type="Proteomes" id="UP001595839"/>
    </source>
</evidence>
<reference evidence="2" key="1">
    <citation type="journal article" date="2019" name="Int. J. Syst. Evol. Microbiol.">
        <title>The Global Catalogue of Microorganisms (GCM) 10K type strain sequencing project: providing services to taxonomists for standard genome sequencing and annotation.</title>
        <authorList>
            <consortium name="The Broad Institute Genomics Platform"/>
            <consortium name="The Broad Institute Genome Sequencing Center for Infectious Disease"/>
            <person name="Wu L."/>
            <person name="Ma J."/>
        </authorList>
    </citation>
    <scope>NUCLEOTIDE SEQUENCE [LARGE SCALE GENOMIC DNA]</scope>
    <source>
        <strain evidence="2">CGMCC 4.7177</strain>
    </source>
</reference>
<comment type="caution">
    <text evidence="1">The sequence shown here is derived from an EMBL/GenBank/DDBJ whole genome shotgun (WGS) entry which is preliminary data.</text>
</comment>
<gene>
    <name evidence="1" type="ORF">ACFPIH_23590</name>
</gene>
<name>A0ABV9ASP9_9ACTN</name>
<organism evidence="1 2">
    <name type="scientific">Streptomyces vulcanius</name>
    <dbReference type="NCBI Taxonomy" id="1441876"/>
    <lineage>
        <taxon>Bacteria</taxon>
        <taxon>Bacillati</taxon>
        <taxon>Actinomycetota</taxon>
        <taxon>Actinomycetes</taxon>
        <taxon>Kitasatosporales</taxon>
        <taxon>Streptomycetaceae</taxon>
        <taxon>Streptomyces</taxon>
    </lineage>
</organism>